<accession>A0ABV6NJL3</accession>
<dbReference type="Proteomes" id="UP001589833">
    <property type="component" value="Unassembled WGS sequence"/>
</dbReference>
<comment type="caution">
    <text evidence="1">The sequence shown here is derived from an EMBL/GenBank/DDBJ whole genome shotgun (WGS) entry which is preliminary data.</text>
</comment>
<keyword evidence="2" id="KW-1185">Reference proteome</keyword>
<proteinExistence type="predicted"/>
<evidence type="ECO:0000313" key="1">
    <source>
        <dbReference type="EMBL" id="MFC0560599.1"/>
    </source>
</evidence>
<protein>
    <submittedName>
        <fullName evidence="1">Uncharacterized protein</fullName>
    </submittedName>
</protein>
<evidence type="ECO:0000313" key="2">
    <source>
        <dbReference type="Proteomes" id="UP001589833"/>
    </source>
</evidence>
<sequence>MNNFLKHLENKDANVTEVAKIHLLIGAHSRSSSW</sequence>
<name>A0ABV6NJL3_9BACI</name>
<reference evidence="1 2" key="1">
    <citation type="submission" date="2024-09" db="EMBL/GenBank/DDBJ databases">
        <authorList>
            <person name="Sun Q."/>
            <person name="Mori K."/>
        </authorList>
    </citation>
    <scope>NUCLEOTIDE SEQUENCE [LARGE SCALE GENOMIC DNA]</scope>
    <source>
        <strain evidence="1 2">NCAIM B.02301</strain>
    </source>
</reference>
<dbReference type="EMBL" id="JBHLTR010000031">
    <property type="protein sequence ID" value="MFC0560599.1"/>
    <property type="molecule type" value="Genomic_DNA"/>
</dbReference>
<gene>
    <name evidence="1" type="ORF">ACFFH4_16540</name>
</gene>
<organism evidence="1 2">
    <name type="scientific">Halalkalibacter alkalisediminis</name>
    <dbReference type="NCBI Taxonomy" id="935616"/>
    <lineage>
        <taxon>Bacteria</taxon>
        <taxon>Bacillati</taxon>
        <taxon>Bacillota</taxon>
        <taxon>Bacilli</taxon>
        <taxon>Bacillales</taxon>
        <taxon>Bacillaceae</taxon>
        <taxon>Halalkalibacter</taxon>
    </lineage>
</organism>